<protein>
    <recommendedName>
        <fullName evidence="3">Pectate lyase-like protein</fullName>
    </recommendedName>
</protein>
<evidence type="ECO:0008006" key="3">
    <source>
        <dbReference type="Google" id="ProtNLM"/>
    </source>
</evidence>
<accession>A0A4R3KLS0</accession>
<proteinExistence type="predicted"/>
<reference evidence="1 2" key="1">
    <citation type="submission" date="2019-03" db="EMBL/GenBank/DDBJ databases">
        <title>Genomic Encyclopedia of Type Strains, Phase IV (KMG-IV): sequencing the most valuable type-strain genomes for metagenomic binning, comparative biology and taxonomic classification.</title>
        <authorList>
            <person name="Goeker M."/>
        </authorList>
    </citation>
    <scope>NUCLEOTIDE SEQUENCE [LARGE SCALE GENOMIC DNA]</scope>
    <source>
        <strain evidence="1 2">DSM 21100</strain>
    </source>
</reference>
<dbReference type="SUPFAM" id="SSF51126">
    <property type="entry name" value="Pectin lyase-like"/>
    <property type="match status" value="1"/>
</dbReference>
<organism evidence="1 2">
    <name type="scientific">Anseongella ginsenosidimutans</name>
    <dbReference type="NCBI Taxonomy" id="496056"/>
    <lineage>
        <taxon>Bacteria</taxon>
        <taxon>Pseudomonadati</taxon>
        <taxon>Bacteroidota</taxon>
        <taxon>Sphingobacteriia</taxon>
        <taxon>Sphingobacteriales</taxon>
        <taxon>Sphingobacteriaceae</taxon>
        <taxon>Anseongella</taxon>
    </lineage>
</organism>
<name>A0A4R3KLS0_9SPHI</name>
<dbReference type="RefSeq" id="WP_132130506.1">
    <property type="nucleotide sequence ID" value="NZ_CP042432.1"/>
</dbReference>
<dbReference type="EMBL" id="SMAD01000015">
    <property type="protein sequence ID" value="TCS85091.1"/>
    <property type="molecule type" value="Genomic_DNA"/>
</dbReference>
<comment type="caution">
    <text evidence="1">The sequence shown here is derived from an EMBL/GenBank/DDBJ whole genome shotgun (WGS) entry which is preliminary data.</text>
</comment>
<evidence type="ECO:0000313" key="2">
    <source>
        <dbReference type="Proteomes" id="UP000295807"/>
    </source>
</evidence>
<dbReference type="InterPro" id="IPR012334">
    <property type="entry name" value="Pectin_lyas_fold"/>
</dbReference>
<keyword evidence="2" id="KW-1185">Reference proteome</keyword>
<dbReference type="AlphaFoldDB" id="A0A4R3KLS0"/>
<evidence type="ECO:0000313" key="1">
    <source>
        <dbReference type="EMBL" id="TCS85091.1"/>
    </source>
</evidence>
<sequence length="408" mass="44780">MKVFLLLALICLSTEGRAQGTIKSIRDFGVLPDNDAAINTKNLQKAIDWATEYGAALFVTPSDKPYPVNSGIILKNNVSLIGVHGPTPRGTRHPSAKTPVGSVFNILDDKHAFITVESGTQLKGIQFWYSQQELDDPAGIIKYPPVIKVSGSSSTQGVTLSNLTFYGEYITMDFNAKSDVPCELILIEHCYGYPLSGEFIRIDYCYDIPRILHCHVNPAIMRKIGLHLSKAVIDHVVNNKTFAYTINHTDNAQLMDVFTFGTWGGILLGEESYGQLTNFNLDCVAVGIHKKGSQSKNRNWMIAQGSIIANAGETAEETHPFIIEGEGHTAISNVEAFSGDNPALTNIGKSSDYMLVKGDKKLTVSMVGCRMRNYTSDEPLTIKNPHAVLQAVACFDKEENLYNITISK</sequence>
<gene>
    <name evidence="1" type="ORF">EDD80_11574</name>
</gene>
<dbReference type="InterPro" id="IPR011050">
    <property type="entry name" value="Pectin_lyase_fold/virulence"/>
</dbReference>
<dbReference type="Proteomes" id="UP000295807">
    <property type="component" value="Unassembled WGS sequence"/>
</dbReference>
<dbReference type="OrthoDB" id="633480at2"/>
<dbReference type="Gene3D" id="2.160.20.10">
    <property type="entry name" value="Single-stranded right-handed beta-helix, Pectin lyase-like"/>
    <property type="match status" value="1"/>
</dbReference>